<dbReference type="SUPFAM" id="SSF48295">
    <property type="entry name" value="TrpR-like"/>
    <property type="match status" value="1"/>
</dbReference>
<dbReference type="InterPro" id="IPR010921">
    <property type="entry name" value="Trp_repressor/repl_initiator"/>
</dbReference>
<dbReference type="InterPro" id="IPR036388">
    <property type="entry name" value="WH-like_DNA-bd_sf"/>
</dbReference>
<name>A0ABQ6Y2Z2_9GAMM</name>
<dbReference type="Proteomes" id="UP000771797">
    <property type="component" value="Unassembled WGS sequence"/>
</dbReference>
<gene>
    <name evidence="2" type="ORF">A6D6_03280</name>
    <name evidence="1" type="ORF">A6D6_04186</name>
</gene>
<evidence type="ECO:0000313" key="3">
    <source>
        <dbReference type="Proteomes" id="UP000771797"/>
    </source>
</evidence>
<dbReference type="EMBL" id="AQPF01000082">
    <property type="protein sequence ID" value="KAF0802004.1"/>
    <property type="molecule type" value="Genomic_DNA"/>
</dbReference>
<dbReference type="Gene3D" id="1.10.10.10">
    <property type="entry name" value="Winged helix-like DNA-binding domain superfamily/Winged helix DNA-binding domain"/>
    <property type="match status" value="1"/>
</dbReference>
<protein>
    <submittedName>
        <fullName evidence="1">ISPsy11, transposase OrfA</fullName>
    </submittedName>
</protein>
<organism evidence="1 3">
    <name type="scientific">Alcanivorax xiamenensis</name>
    <dbReference type="NCBI Taxonomy" id="1177156"/>
    <lineage>
        <taxon>Bacteria</taxon>
        <taxon>Pseudomonadati</taxon>
        <taxon>Pseudomonadota</taxon>
        <taxon>Gammaproteobacteria</taxon>
        <taxon>Oceanospirillales</taxon>
        <taxon>Alcanivoracaceae</taxon>
        <taxon>Alcanivorax</taxon>
    </lineage>
</organism>
<evidence type="ECO:0000313" key="1">
    <source>
        <dbReference type="EMBL" id="KAF0802004.1"/>
    </source>
</evidence>
<evidence type="ECO:0000313" key="2">
    <source>
        <dbReference type="EMBL" id="KAF0804198.1"/>
    </source>
</evidence>
<dbReference type="EMBL" id="AQPF01000036">
    <property type="protein sequence ID" value="KAF0804198.1"/>
    <property type="molecule type" value="Genomic_DNA"/>
</dbReference>
<accession>A0ABQ6Y2Z2</accession>
<keyword evidence="3" id="KW-1185">Reference proteome</keyword>
<sequence length="48" mass="5605">MNQRVKRTQRDYTLAFKQAVVDEVERGELTYKQAQARHGIQGRSTVLK</sequence>
<reference evidence="1 3" key="1">
    <citation type="submission" date="2012-09" db="EMBL/GenBank/DDBJ databases">
        <title>Genome Sequence of alkane-degrading Bacterium Alcanivorax sp. 6-D-6.</title>
        <authorList>
            <person name="Lai Q."/>
            <person name="Shao Z."/>
        </authorList>
    </citation>
    <scope>NUCLEOTIDE SEQUENCE [LARGE SCALE GENOMIC DNA]</scope>
    <source>
        <strain evidence="1 3">6-D-6</strain>
    </source>
</reference>
<proteinExistence type="predicted"/>
<comment type="caution">
    <text evidence="1">The sequence shown here is derived from an EMBL/GenBank/DDBJ whole genome shotgun (WGS) entry which is preliminary data.</text>
</comment>